<evidence type="ECO:0000313" key="2">
    <source>
        <dbReference type="Proteomes" id="UP000029221"/>
    </source>
</evidence>
<name>A0A090Q4X4_9FLAO</name>
<dbReference type="Pfam" id="PF09917">
    <property type="entry name" value="DUF2147"/>
    <property type="match status" value="1"/>
</dbReference>
<proteinExistence type="predicted"/>
<protein>
    <submittedName>
        <fullName evidence="1">Uncharacterized protein</fullName>
    </submittedName>
</protein>
<keyword evidence="2" id="KW-1185">Reference proteome</keyword>
<comment type="caution">
    <text evidence="1">The sequence shown here is derived from an EMBL/GenBank/DDBJ whole genome shotgun (WGS) entry which is preliminary data.</text>
</comment>
<dbReference type="STRING" id="319236.BST91_05140"/>
<dbReference type="Proteomes" id="UP000029221">
    <property type="component" value="Unassembled WGS sequence"/>
</dbReference>
<dbReference type="PANTHER" id="PTHR36919">
    <property type="entry name" value="BLR1215 PROTEIN"/>
    <property type="match status" value="1"/>
</dbReference>
<dbReference type="PANTHER" id="PTHR36919:SF3">
    <property type="entry name" value="BLL5882 PROTEIN"/>
    <property type="match status" value="1"/>
</dbReference>
<gene>
    <name evidence="1" type="ORF">JCM19294_777</name>
</gene>
<dbReference type="InterPro" id="IPR019223">
    <property type="entry name" value="DUF2147"/>
</dbReference>
<evidence type="ECO:0000313" key="1">
    <source>
        <dbReference type="EMBL" id="GAK98144.1"/>
    </source>
</evidence>
<reference evidence="1" key="1">
    <citation type="journal article" date="2014" name="Genome Announc.">
        <title>Draft Genome Sequences of Marine Flavobacterium Nonlabens Strains NR17, NR24, NR27, NR32, NR33, and Ara13.</title>
        <authorList>
            <person name="Nakanishi M."/>
            <person name="Meirelles P."/>
            <person name="Suzuki R."/>
            <person name="Takatani N."/>
            <person name="Mino S."/>
            <person name="Suda W."/>
            <person name="Oshima K."/>
            <person name="Hattori M."/>
            <person name="Ohkuma M."/>
            <person name="Hosokawa M."/>
            <person name="Miyashita K."/>
            <person name="Thompson F.L."/>
            <person name="Niwa A."/>
            <person name="Sawabe T."/>
            <person name="Sawabe T."/>
        </authorList>
    </citation>
    <scope>NUCLEOTIDE SEQUENCE [LARGE SCALE GENOMIC DNA]</scope>
    <source>
        <strain evidence="1">JCM 19294</strain>
    </source>
</reference>
<dbReference type="eggNOG" id="COG4731">
    <property type="taxonomic scope" value="Bacteria"/>
</dbReference>
<organism evidence="1 2">
    <name type="scientific">Nonlabens tegetincola</name>
    <dbReference type="NCBI Taxonomy" id="323273"/>
    <lineage>
        <taxon>Bacteria</taxon>
        <taxon>Pseudomonadati</taxon>
        <taxon>Bacteroidota</taxon>
        <taxon>Flavobacteriia</taxon>
        <taxon>Flavobacteriales</taxon>
        <taxon>Flavobacteriaceae</taxon>
        <taxon>Nonlabens</taxon>
    </lineage>
</organism>
<dbReference type="Gene3D" id="2.40.128.520">
    <property type="match status" value="1"/>
</dbReference>
<sequence length="146" mass="16873">MKYAFVLLLSLTSFFNVLQVSAQEKDITGTWKTIDDKTGIVKSHVEIYKKGNKYYGKVVKILDPDAPAKPLCENCDGDLKDAPIIGLEILKNFEKEDDEYEDGTILDPENGKTYKAKLWLDEEDENKLNVRGYILFLYRTQTWERL</sequence>
<accession>A0A090Q4X4</accession>
<dbReference type="RefSeq" id="WP_042280202.1">
    <property type="nucleotide sequence ID" value="NZ_BBML01000009.1"/>
</dbReference>
<dbReference type="EMBL" id="BBML01000009">
    <property type="protein sequence ID" value="GAK98144.1"/>
    <property type="molecule type" value="Genomic_DNA"/>
</dbReference>
<dbReference type="AlphaFoldDB" id="A0A090Q4X4"/>